<evidence type="ECO:0000256" key="1">
    <source>
        <dbReference type="SAM" id="MobiDB-lite"/>
    </source>
</evidence>
<accession>A0A9K3KBN3</accession>
<sequence length="451" mass="51582">MSKKKGGRGTSASDDRVEFEAGWFMVKNIQDVICFRAYDAVQGLGKSYTTKQLQELAFQKYHGIGEDGLGLAEKCMLGIEMFEGIYDDKRNVITCRREQVLDTIFHLKNDKKIVSDPNPAVKGINLTTLTAKTSTDRSPITGRTIWEKGRRVRDAGRKVHAYCMKSSKYNDPNTKLSREQWRDYLKFCRYKMWKETQKKKYGKETSDIMEQNGSDDVVEDDEEEDAAIKDWDNPWIFPGYMAWALWGHIPKDGLEEYKAGSFMTSDSCTHEKSNASDSCTHEKSGASTAGTSSMRKAAANMEDQEREASILDDSSSRGVTSSRGVSRQEQSLKLQTLTARQMICTAMDTNTIVNKYKVKKVTLDMQVTLIRDRQKTMEKLVLQKPECFDNHEHYYATYVPYKIYMDCDTELQELVAQYKVLDDEMVEEIDALNQKNERLCGRKRNSGELSS</sequence>
<keyword evidence="3" id="KW-1185">Reference proteome</keyword>
<organism evidence="2 3">
    <name type="scientific">Nitzschia inconspicua</name>
    <dbReference type="NCBI Taxonomy" id="303405"/>
    <lineage>
        <taxon>Eukaryota</taxon>
        <taxon>Sar</taxon>
        <taxon>Stramenopiles</taxon>
        <taxon>Ochrophyta</taxon>
        <taxon>Bacillariophyta</taxon>
        <taxon>Bacillariophyceae</taxon>
        <taxon>Bacillariophycidae</taxon>
        <taxon>Bacillariales</taxon>
        <taxon>Bacillariaceae</taxon>
        <taxon>Nitzschia</taxon>
    </lineage>
</organism>
<feature type="compositionally biased region" description="Low complexity" evidence="1">
    <location>
        <begin position="316"/>
        <end position="327"/>
    </location>
</feature>
<protein>
    <submittedName>
        <fullName evidence="2">Uncharacterized protein</fullName>
    </submittedName>
</protein>
<comment type="caution">
    <text evidence="2">The sequence shown here is derived from an EMBL/GenBank/DDBJ whole genome shotgun (WGS) entry which is preliminary data.</text>
</comment>
<reference evidence="2" key="2">
    <citation type="submission" date="2021-04" db="EMBL/GenBank/DDBJ databases">
        <authorList>
            <person name="Podell S."/>
        </authorList>
    </citation>
    <scope>NUCLEOTIDE SEQUENCE</scope>
    <source>
        <strain evidence="2">Hildebrandi</strain>
    </source>
</reference>
<name>A0A9K3KBN3_9STRA</name>
<evidence type="ECO:0000313" key="3">
    <source>
        <dbReference type="Proteomes" id="UP000693970"/>
    </source>
</evidence>
<gene>
    <name evidence="2" type="ORF">IV203_024332</name>
</gene>
<feature type="compositionally biased region" description="Polar residues" evidence="1">
    <location>
        <begin position="285"/>
        <end position="294"/>
    </location>
</feature>
<feature type="compositionally biased region" description="Acidic residues" evidence="1">
    <location>
        <begin position="216"/>
        <end position="225"/>
    </location>
</feature>
<feature type="region of interest" description="Disordered" evidence="1">
    <location>
        <begin position="203"/>
        <end position="225"/>
    </location>
</feature>
<dbReference type="Proteomes" id="UP000693970">
    <property type="component" value="Unassembled WGS sequence"/>
</dbReference>
<reference evidence="2" key="1">
    <citation type="journal article" date="2021" name="Sci. Rep.">
        <title>Diploid genomic architecture of Nitzschia inconspicua, an elite biomass production diatom.</title>
        <authorList>
            <person name="Oliver A."/>
            <person name="Podell S."/>
            <person name="Pinowska A."/>
            <person name="Traller J.C."/>
            <person name="Smith S.R."/>
            <person name="McClure R."/>
            <person name="Beliaev A."/>
            <person name="Bohutskyi P."/>
            <person name="Hill E.A."/>
            <person name="Rabines A."/>
            <person name="Zheng H."/>
            <person name="Allen L.Z."/>
            <person name="Kuo A."/>
            <person name="Grigoriev I.V."/>
            <person name="Allen A.E."/>
            <person name="Hazlebeck D."/>
            <person name="Allen E.E."/>
        </authorList>
    </citation>
    <scope>NUCLEOTIDE SEQUENCE</scope>
    <source>
        <strain evidence="2">Hildebrandi</strain>
    </source>
</reference>
<feature type="region of interest" description="Disordered" evidence="1">
    <location>
        <begin position="270"/>
        <end position="331"/>
    </location>
</feature>
<proteinExistence type="predicted"/>
<feature type="compositionally biased region" description="Basic and acidic residues" evidence="1">
    <location>
        <begin position="270"/>
        <end position="284"/>
    </location>
</feature>
<evidence type="ECO:0000313" key="2">
    <source>
        <dbReference type="EMBL" id="KAG7340789.1"/>
    </source>
</evidence>
<dbReference type="EMBL" id="JAGRRH010000027">
    <property type="protein sequence ID" value="KAG7340789.1"/>
    <property type="molecule type" value="Genomic_DNA"/>
</dbReference>
<dbReference type="AlphaFoldDB" id="A0A9K3KBN3"/>